<feature type="compositionally biased region" description="Basic and acidic residues" evidence="2">
    <location>
        <begin position="13"/>
        <end position="28"/>
    </location>
</feature>
<dbReference type="GO" id="GO:0016887">
    <property type="term" value="F:ATP hydrolysis activity"/>
    <property type="evidence" value="ECO:0007669"/>
    <property type="project" value="InterPro"/>
</dbReference>
<protein>
    <recommendedName>
        <fullName evidence="3">AAA+ ATPase domain-containing protein</fullName>
    </recommendedName>
</protein>
<dbReference type="GO" id="GO:0006260">
    <property type="term" value="P:DNA replication"/>
    <property type="evidence" value="ECO:0007669"/>
    <property type="project" value="UniProtKB-KW"/>
</dbReference>
<accession>A0A6C0BQB7</accession>
<feature type="compositionally biased region" description="Low complexity" evidence="2">
    <location>
        <begin position="77"/>
        <end position="90"/>
    </location>
</feature>
<dbReference type="AlphaFoldDB" id="A0A6C0BQB7"/>
<dbReference type="Gene3D" id="3.40.50.300">
    <property type="entry name" value="P-loop containing nucleotide triphosphate hydrolases"/>
    <property type="match status" value="1"/>
</dbReference>
<dbReference type="GO" id="GO:0005634">
    <property type="term" value="C:nucleus"/>
    <property type="evidence" value="ECO:0007669"/>
    <property type="project" value="TreeGrafter"/>
</dbReference>
<dbReference type="InterPro" id="IPR003593">
    <property type="entry name" value="AAA+_ATPase"/>
</dbReference>
<dbReference type="GO" id="GO:0005524">
    <property type="term" value="F:ATP binding"/>
    <property type="evidence" value="ECO:0007669"/>
    <property type="project" value="InterPro"/>
</dbReference>
<evidence type="ECO:0000313" key="4">
    <source>
        <dbReference type="EMBL" id="QHS93588.1"/>
    </source>
</evidence>
<proteinExistence type="predicted"/>
<organism evidence="4">
    <name type="scientific">viral metagenome</name>
    <dbReference type="NCBI Taxonomy" id="1070528"/>
    <lineage>
        <taxon>unclassified sequences</taxon>
        <taxon>metagenomes</taxon>
        <taxon>organismal metagenomes</taxon>
    </lineage>
</organism>
<dbReference type="PANTHER" id="PTHR23389:SF6">
    <property type="entry name" value="REPLICATION FACTOR C SUBUNIT 1"/>
    <property type="match status" value="1"/>
</dbReference>
<feature type="region of interest" description="Disordered" evidence="2">
    <location>
        <begin position="1"/>
        <end position="100"/>
    </location>
</feature>
<dbReference type="CDD" id="cd00009">
    <property type="entry name" value="AAA"/>
    <property type="match status" value="1"/>
</dbReference>
<keyword evidence="1" id="KW-0235">DNA replication</keyword>
<dbReference type="SMART" id="SM00382">
    <property type="entry name" value="AAA"/>
    <property type="match status" value="1"/>
</dbReference>
<dbReference type="InterPro" id="IPR027417">
    <property type="entry name" value="P-loop_NTPase"/>
</dbReference>
<evidence type="ECO:0000259" key="3">
    <source>
        <dbReference type="SMART" id="SM00382"/>
    </source>
</evidence>
<dbReference type="PANTHER" id="PTHR23389">
    <property type="entry name" value="CHROMOSOME TRANSMISSION FIDELITY FACTOR 18"/>
    <property type="match status" value="1"/>
</dbReference>
<dbReference type="GO" id="GO:0003677">
    <property type="term" value="F:DNA binding"/>
    <property type="evidence" value="ECO:0007669"/>
    <property type="project" value="TreeGrafter"/>
</dbReference>
<feature type="compositionally biased region" description="Pro residues" evidence="2">
    <location>
        <begin position="91"/>
        <end position="100"/>
    </location>
</feature>
<feature type="domain" description="AAA+ ATPase" evidence="3">
    <location>
        <begin position="168"/>
        <end position="320"/>
    </location>
</feature>
<evidence type="ECO:0000256" key="2">
    <source>
        <dbReference type="SAM" id="MobiDB-lite"/>
    </source>
</evidence>
<name>A0A6C0BQB7_9ZZZZ</name>
<dbReference type="Pfam" id="PF00004">
    <property type="entry name" value="AAA"/>
    <property type="match status" value="1"/>
</dbReference>
<dbReference type="InterPro" id="IPR003959">
    <property type="entry name" value="ATPase_AAA_core"/>
</dbReference>
<dbReference type="SUPFAM" id="SSF52540">
    <property type="entry name" value="P-loop containing nucleoside triphosphate hydrolases"/>
    <property type="match status" value="1"/>
</dbReference>
<sequence>MSSLERQRRRRQALRETEMRYQLMEKRRTMNKKRPKRVEAAPKRRRRRRRTSEDDDDADPMFGKRRTKTKVKPPVKPSVKPAVKPSVKPAVKPPVKPAVEPPVKPAVEPPVKPAVEPSVETPKKLSLSPVPFSQSGYQPGIREIIGQKEAVKKLIQWLNTFNGEAPPRHPLAIMYGKPGVGKTTTALALGKSLGLEVIEVNASMSRKEYIRDRKTQTTQKTWIIENYLYECAASSSVPGFRVQGEKKKPRRKSLLLLDEIDGMKPEEVAIMVKFFTRYRKLSKRNPILCTCNHRSIKTLKPLQPFALPVLFHKVYVKDLVEYGKRHYKRYSQNTLYRLARQADGDIRQMMYLCEQHSAGSDNRGSIFDVTKALFEGKRDQVMHYRFTSELYMGTRLFHDNYVDLAPDIDSLSELADSLCNMDQHVQYGYRVPQERGSMNHWGTSILLQTMKCTQFRKPRGMLKLEPYRPPFKTLEAQVLEDGFLSTANSEFDRRQCVHLS</sequence>
<reference evidence="4" key="1">
    <citation type="journal article" date="2020" name="Nature">
        <title>Giant virus diversity and host interactions through global metagenomics.</title>
        <authorList>
            <person name="Schulz F."/>
            <person name="Roux S."/>
            <person name="Paez-Espino D."/>
            <person name="Jungbluth S."/>
            <person name="Walsh D.A."/>
            <person name="Denef V.J."/>
            <person name="McMahon K.D."/>
            <person name="Konstantinidis K.T."/>
            <person name="Eloe-Fadrosh E.A."/>
            <person name="Kyrpides N.C."/>
            <person name="Woyke T."/>
        </authorList>
    </citation>
    <scope>NUCLEOTIDE SEQUENCE</scope>
    <source>
        <strain evidence="4">GVMAG-M-3300018080-19</strain>
    </source>
</reference>
<feature type="compositionally biased region" description="Basic residues" evidence="2">
    <location>
        <begin position="63"/>
        <end position="73"/>
    </location>
</feature>
<dbReference type="EMBL" id="MN739207">
    <property type="protein sequence ID" value="QHS93588.1"/>
    <property type="molecule type" value="Genomic_DNA"/>
</dbReference>
<evidence type="ECO:0000256" key="1">
    <source>
        <dbReference type="ARBA" id="ARBA00022705"/>
    </source>
</evidence>